<feature type="compositionally biased region" description="Basic residues" evidence="1">
    <location>
        <begin position="154"/>
        <end position="165"/>
    </location>
</feature>
<accession>A0A1X6NC90</accession>
<keyword evidence="3" id="KW-1185">Reference proteome</keyword>
<dbReference type="AlphaFoldDB" id="A0A1X6NC90"/>
<feature type="region of interest" description="Disordered" evidence="1">
    <location>
        <begin position="1"/>
        <end position="23"/>
    </location>
</feature>
<reference evidence="2 3" key="1">
    <citation type="submission" date="2017-04" db="EMBL/GenBank/DDBJ databases">
        <title>Genome Sequence of the Model Brown-Rot Fungus Postia placenta SB12.</title>
        <authorList>
            <consortium name="DOE Joint Genome Institute"/>
            <person name="Gaskell J."/>
            <person name="Kersten P."/>
            <person name="Larrondo L.F."/>
            <person name="Canessa P."/>
            <person name="Martinez D."/>
            <person name="Hibbett D."/>
            <person name="Schmoll M."/>
            <person name="Kubicek C.P."/>
            <person name="Martinez A.T."/>
            <person name="Yadav J."/>
            <person name="Master E."/>
            <person name="Magnuson J.K."/>
            <person name="James T."/>
            <person name="Yaver D."/>
            <person name="Berka R."/>
            <person name="Labutti K."/>
            <person name="Lipzen A."/>
            <person name="Aerts A."/>
            <person name="Barry K."/>
            <person name="Henrissat B."/>
            <person name="Blanchette R."/>
            <person name="Grigoriev I."/>
            <person name="Cullen D."/>
        </authorList>
    </citation>
    <scope>NUCLEOTIDE SEQUENCE [LARGE SCALE GENOMIC DNA]</scope>
    <source>
        <strain evidence="2 3">MAD-698-R-SB12</strain>
    </source>
</reference>
<evidence type="ECO:0000313" key="2">
    <source>
        <dbReference type="EMBL" id="OSX66268.1"/>
    </source>
</evidence>
<dbReference type="GeneID" id="36322350"/>
<feature type="compositionally biased region" description="Basic and acidic residues" evidence="1">
    <location>
        <begin position="141"/>
        <end position="153"/>
    </location>
</feature>
<feature type="compositionally biased region" description="Basic and acidic residues" evidence="1">
    <location>
        <begin position="99"/>
        <end position="108"/>
    </location>
</feature>
<name>A0A1X6NC90_9APHY</name>
<feature type="compositionally biased region" description="Polar residues" evidence="1">
    <location>
        <begin position="310"/>
        <end position="320"/>
    </location>
</feature>
<evidence type="ECO:0000313" key="3">
    <source>
        <dbReference type="Proteomes" id="UP000194127"/>
    </source>
</evidence>
<feature type="region of interest" description="Disordered" evidence="1">
    <location>
        <begin position="306"/>
        <end position="329"/>
    </location>
</feature>
<dbReference type="EMBL" id="KZ110592">
    <property type="protein sequence ID" value="OSX66268.1"/>
    <property type="molecule type" value="Genomic_DNA"/>
</dbReference>
<sequence>MGHGRRTGIQRAHSTSAVPGNEVEIPMVSKAPRSALDIDIRSISSHAQAEALVQRAQQSILDMQDLEMDRQGSSDSNAFGRTPLSAKLAAYGESLAIERKFKQEEQRRNSSSTTRQSSRRTTPKGSLDETVGRNPSASARALDRKYSLEERPYRNRTVRQSKAHRPNTSSSSSSDMFQSPRQDDGSSSISLHHHSAAPSQVIVTSASADAEFQHEHLEMSLTPPRNAHLKVGSETYATKPRLHRSRTPDPESDAMLSGSPSFGVPLSRVSTAPAQESYIKRNRTLDQERQAARATKLVKMGFAASPEPWANNTLPPSRSQPGGKHRFGGFKGFVQSLQLKGKT</sequence>
<dbReference type="RefSeq" id="XP_024343062.1">
    <property type="nucleotide sequence ID" value="XM_024477400.1"/>
</dbReference>
<gene>
    <name evidence="2" type="ORF">POSPLADRAFT_1038561</name>
</gene>
<organism evidence="2 3">
    <name type="scientific">Postia placenta MAD-698-R-SB12</name>
    <dbReference type="NCBI Taxonomy" id="670580"/>
    <lineage>
        <taxon>Eukaryota</taxon>
        <taxon>Fungi</taxon>
        <taxon>Dikarya</taxon>
        <taxon>Basidiomycota</taxon>
        <taxon>Agaricomycotina</taxon>
        <taxon>Agaricomycetes</taxon>
        <taxon>Polyporales</taxon>
        <taxon>Adustoporiaceae</taxon>
        <taxon>Rhodonia</taxon>
    </lineage>
</organism>
<proteinExistence type="predicted"/>
<dbReference type="STRING" id="670580.A0A1X6NC90"/>
<protein>
    <submittedName>
        <fullName evidence="2">Uncharacterized protein</fullName>
    </submittedName>
</protein>
<dbReference type="OrthoDB" id="194358at2759"/>
<feature type="region of interest" description="Disordered" evidence="1">
    <location>
        <begin position="99"/>
        <end position="197"/>
    </location>
</feature>
<feature type="region of interest" description="Disordered" evidence="1">
    <location>
        <begin position="240"/>
        <end position="266"/>
    </location>
</feature>
<dbReference type="Proteomes" id="UP000194127">
    <property type="component" value="Unassembled WGS sequence"/>
</dbReference>
<evidence type="ECO:0000256" key="1">
    <source>
        <dbReference type="SAM" id="MobiDB-lite"/>
    </source>
</evidence>